<evidence type="ECO:0000313" key="4">
    <source>
        <dbReference type="Proteomes" id="UP001484535"/>
    </source>
</evidence>
<gene>
    <name evidence="3" type="ORF">ABDJ38_16005</name>
</gene>
<sequence length="73" mass="7723">MTLKLLSATSAAALLALAGCSDEVPAGEAEATIDQPDPDLREEVVDMPADPGTIETREKIEDDIEEDIADEPN</sequence>
<evidence type="ECO:0000256" key="1">
    <source>
        <dbReference type="SAM" id="MobiDB-lite"/>
    </source>
</evidence>
<feature type="region of interest" description="Disordered" evidence="1">
    <location>
        <begin position="28"/>
        <end position="73"/>
    </location>
</feature>
<feature type="chain" id="PRO_5046435288" description="Argininosuccinate lyase" evidence="2">
    <location>
        <begin position="27"/>
        <end position="73"/>
    </location>
</feature>
<feature type="signal peptide" evidence="2">
    <location>
        <begin position="1"/>
        <end position="26"/>
    </location>
</feature>
<dbReference type="Proteomes" id="UP001484535">
    <property type="component" value="Unassembled WGS sequence"/>
</dbReference>
<reference evidence="3 4" key="1">
    <citation type="submission" date="2024-05" db="EMBL/GenBank/DDBJ databases">
        <authorList>
            <person name="Park S."/>
        </authorList>
    </citation>
    <scope>NUCLEOTIDE SEQUENCE [LARGE SCALE GENOMIC DNA]</scope>
    <source>
        <strain evidence="3 4">DGU5</strain>
    </source>
</reference>
<comment type="caution">
    <text evidence="3">The sequence shown here is derived from an EMBL/GenBank/DDBJ whole genome shotgun (WGS) entry which is preliminary data.</text>
</comment>
<protein>
    <recommendedName>
        <fullName evidence="5">Argininosuccinate lyase</fullName>
    </recommendedName>
</protein>
<dbReference type="EMBL" id="JBDLBR010000007">
    <property type="protein sequence ID" value="MEN7538682.1"/>
    <property type="molecule type" value="Genomic_DNA"/>
</dbReference>
<feature type="compositionally biased region" description="Acidic residues" evidence="1">
    <location>
        <begin position="61"/>
        <end position="73"/>
    </location>
</feature>
<name>A0ABV0D168_9SPHN</name>
<organism evidence="3 4">
    <name type="scientific">Aurantiacibacter flavus</name>
    <dbReference type="NCBI Taxonomy" id="3145232"/>
    <lineage>
        <taxon>Bacteria</taxon>
        <taxon>Pseudomonadati</taxon>
        <taxon>Pseudomonadota</taxon>
        <taxon>Alphaproteobacteria</taxon>
        <taxon>Sphingomonadales</taxon>
        <taxon>Erythrobacteraceae</taxon>
        <taxon>Aurantiacibacter</taxon>
    </lineage>
</organism>
<keyword evidence="2" id="KW-0732">Signal</keyword>
<dbReference type="PROSITE" id="PS51257">
    <property type="entry name" value="PROKAR_LIPOPROTEIN"/>
    <property type="match status" value="1"/>
</dbReference>
<evidence type="ECO:0000256" key="2">
    <source>
        <dbReference type="SAM" id="SignalP"/>
    </source>
</evidence>
<evidence type="ECO:0000313" key="3">
    <source>
        <dbReference type="EMBL" id="MEN7538682.1"/>
    </source>
</evidence>
<evidence type="ECO:0008006" key="5">
    <source>
        <dbReference type="Google" id="ProtNLM"/>
    </source>
</evidence>
<proteinExistence type="predicted"/>
<keyword evidence="4" id="KW-1185">Reference proteome</keyword>
<accession>A0ABV0D168</accession>
<dbReference type="RefSeq" id="WP_346786142.1">
    <property type="nucleotide sequence ID" value="NZ_JBDLBR010000007.1"/>
</dbReference>